<dbReference type="SUPFAM" id="SSF53383">
    <property type="entry name" value="PLP-dependent transferases"/>
    <property type="match status" value="1"/>
</dbReference>
<keyword evidence="5" id="KW-0032">Aminotransferase</keyword>
<organism evidence="5 6">
    <name type="scientific">Danxiaibacter flavus</name>
    <dbReference type="NCBI Taxonomy" id="3049108"/>
    <lineage>
        <taxon>Bacteria</taxon>
        <taxon>Pseudomonadati</taxon>
        <taxon>Bacteroidota</taxon>
        <taxon>Chitinophagia</taxon>
        <taxon>Chitinophagales</taxon>
        <taxon>Chitinophagaceae</taxon>
        <taxon>Danxiaibacter</taxon>
    </lineage>
</organism>
<dbReference type="Gene3D" id="3.40.640.10">
    <property type="entry name" value="Type I PLP-dependent aspartate aminotransferase-like (Major domain)"/>
    <property type="match status" value="2"/>
</dbReference>
<dbReference type="GO" id="GO:0008483">
    <property type="term" value="F:transaminase activity"/>
    <property type="evidence" value="ECO:0007669"/>
    <property type="project" value="UniProtKB-KW"/>
</dbReference>
<evidence type="ECO:0000313" key="6">
    <source>
        <dbReference type="Proteomes" id="UP001560573"/>
    </source>
</evidence>
<evidence type="ECO:0000256" key="3">
    <source>
        <dbReference type="ARBA" id="ARBA00022898"/>
    </source>
</evidence>
<dbReference type="InterPro" id="IPR015421">
    <property type="entry name" value="PyrdxlP-dep_Trfase_major"/>
</dbReference>
<dbReference type="Pfam" id="PF00155">
    <property type="entry name" value="Aminotran_1_2"/>
    <property type="match status" value="1"/>
</dbReference>
<protein>
    <submittedName>
        <fullName evidence="5">Aminotransferase class I/II-fold pyridoxal phosphate-dependent enzyme</fullName>
    </submittedName>
</protein>
<gene>
    <name evidence="5" type="ORF">QTN47_03560</name>
</gene>
<evidence type="ECO:0000256" key="2">
    <source>
        <dbReference type="ARBA" id="ARBA00022679"/>
    </source>
</evidence>
<keyword evidence="3" id="KW-0663">Pyridoxal phosphate</keyword>
<dbReference type="InterPro" id="IPR015424">
    <property type="entry name" value="PyrdxlP-dep_Trfase"/>
</dbReference>
<keyword evidence="2" id="KW-0808">Transferase</keyword>
<reference evidence="5 6" key="1">
    <citation type="submission" date="2023-07" db="EMBL/GenBank/DDBJ databases">
        <authorList>
            <person name="Lian W.-H."/>
        </authorList>
    </citation>
    <scope>NUCLEOTIDE SEQUENCE [LARGE SCALE GENOMIC DNA]</scope>
    <source>
        <strain evidence="5 6">SYSU DXS3180</strain>
    </source>
</reference>
<dbReference type="InterPro" id="IPR050087">
    <property type="entry name" value="AON_synthase_class-II"/>
</dbReference>
<evidence type="ECO:0000259" key="4">
    <source>
        <dbReference type="Pfam" id="PF00155"/>
    </source>
</evidence>
<sequence length="325" mass="35547">MHTFIFEEQPGRTAVSNGKEYLFFSGYSYLGMSHVPEFNALLQEGLRKFGPLFPSSRISNTRLALFEECEQLLSSITGFAETVLVSSGFIAGKLSTELWQQQLQYPANAHPAIRPRFGNLQPSKGNIVATDSVNILDATVNNFSFFKPQTDFYIVDDSHGFGLLGANGEGIASSLPFAKDKGLITYSLSKACNIIAGAISCSKEVASKLRDMPEYTAATAPSPAFLYAFIHAQELYASRRKKLDQNIRHFRSLIGDTARISSPNGLPIFILPSSVNELALAEEGVIISSFAYPDPNGKKIQRIVLNALHTPGDLEKLASCLNKIL</sequence>
<dbReference type="Gene3D" id="3.90.1150.10">
    <property type="entry name" value="Aspartate Aminotransferase, domain 1"/>
    <property type="match status" value="2"/>
</dbReference>
<dbReference type="EMBL" id="JAULBC010000001">
    <property type="protein sequence ID" value="MEX6686554.1"/>
    <property type="molecule type" value="Genomic_DNA"/>
</dbReference>
<comment type="caution">
    <text evidence="5">The sequence shown here is derived from an EMBL/GenBank/DDBJ whole genome shotgun (WGS) entry which is preliminary data.</text>
</comment>
<dbReference type="PANTHER" id="PTHR13693">
    <property type="entry name" value="CLASS II AMINOTRANSFERASE/8-AMINO-7-OXONONANOATE SYNTHASE"/>
    <property type="match status" value="1"/>
</dbReference>
<proteinExistence type="predicted"/>
<dbReference type="Proteomes" id="UP001560573">
    <property type="component" value="Unassembled WGS sequence"/>
</dbReference>
<feature type="domain" description="Aminotransferase class I/classII large" evidence="4">
    <location>
        <begin position="154"/>
        <end position="319"/>
    </location>
</feature>
<dbReference type="PANTHER" id="PTHR13693:SF100">
    <property type="entry name" value="8-AMINO-7-OXONONANOATE SYNTHASE"/>
    <property type="match status" value="1"/>
</dbReference>
<evidence type="ECO:0000256" key="1">
    <source>
        <dbReference type="ARBA" id="ARBA00001933"/>
    </source>
</evidence>
<evidence type="ECO:0000313" key="5">
    <source>
        <dbReference type="EMBL" id="MEX6686554.1"/>
    </source>
</evidence>
<dbReference type="RefSeq" id="WP_369327951.1">
    <property type="nucleotide sequence ID" value="NZ_JAULBC010000001.1"/>
</dbReference>
<accession>A0ABV3ZDR3</accession>
<dbReference type="InterPro" id="IPR015422">
    <property type="entry name" value="PyrdxlP-dep_Trfase_small"/>
</dbReference>
<name>A0ABV3ZDR3_9BACT</name>
<keyword evidence="6" id="KW-1185">Reference proteome</keyword>
<comment type="cofactor">
    <cofactor evidence="1">
        <name>pyridoxal 5'-phosphate</name>
        <dbReference type="ChEBI" id="CHEBI:597326"/>
    </cofactor>
</comment>
<dbReference type="InterPro" id="IPR004839">
    <property type="entry name" value="Aminotransferase_I/II_large"/>
</dbReference>